<sequence length="380" mass="42435">MQCPETESNTTAPAPAVAVPVPPPAPPVLVNAGEHGPHRATKQPADTRAHTNTATADLTSIAQPTAPRVALPSATVSQQEGSPASDEADEGSEDEQESDEEADDSDDEDWSDDNEDEEEDEEASTGESGVSDAAEEEEDISINLIEVSLQQTVAGLIQADKCDRRCLQGKAQELEWLVCSISQMTRSEKLTSLYTMLGVLMQTDTVERHRGDGKREKCHYYLPLVGRVCRPMFAECLGVTPLTIQRYKKRVREGNIAAKAHGNTLNKHASVIDLVWLVKWFKEFSAEVGVVVPVRVRLQKTANGTVKKYYSSEMYTLLPPTFTWDAIYDEMHTYVEEIRIRVREPAKSTMRQLLTLHCPNIRIRSWPERVKMRWEETGID</sequence>
<feature type="compositionally biased region" description="Acidic residues" evidence="1">
    <location>
        <begin position="86"/>
        <end position="124"/>
    </location>
</feature>
<dbReference type="PANTHER" id="PTHR34415:SF1">
    <property type="entry name" value="INTEGRASE CATALYTIC DOMAIN-CONTAINING PROTEIN"/>
    <property type="match status" value="1"/>
</dbReference>
<name>D0NUZ7_PHYIT</name>
<protein>
    <submittedName>
        <fullName evidence="2">Uncharacterized protein</fullName>
    </submittedName>
</protein>
<dbReference type="eggNOG" id="ENOG502RZH9">
    <property type="taxonomic scope" value="Eukaryota"/>
</dbReference>
<evidence type="ECO:0000256" key="1">
    <source>
        <dbReference type="SAM" id="MobiDB-lite"/>
    </source>
</evidence>
<keyword evidence="3" id="KW-1185">Reference proteome</keyword>
<reference evidence="3" key="1">
    <citation type="journal article" date="2009" name="Nature">
        <title>Genome sequence and analysis of the Irish potato famine pathogen Phytophthora infestans.</title>
        <authorList>
            <consortium name="The Broad Institute Genome Sequencing Platform"/>
            <person name="Haas B.J."/>
            <person name="Kamoun S."/>
            <person name="Zody M.C."/>
            <person name="Jiang R.H."/>
            <person name="Handsaker R.E."/>
            <person name="Cano L.M."/>
            <person name="Grabherr M."/>
            <person name="Kodira C.D."/>
            <person name="Raffaele S."/>
            <person name="Torto-Alalibo T."/>
            <person name="Bozkurt T.O."/>
            <person name="Ah-Fong A.M."/>
            <person name="Alvarado L."/>
            <person name="Anderson V.L."/>
            <person name="Armstrong M.R."/>
            <person name="Avrova A."/>
            <person name="Baxter L."/>
            <person name="Beynon J."/>
            <person name="Boevink P.C."/>
            <person name="Bollmann S.R."/>
            <person name="Bos J.I."/>
            <person name="Bulone V."/>
            <person name="Cai G."/>
            <person name="Cakir C."/>
            <person name="Carrington J.C."/>
            <person name="Chawner M."/>
            <person name="Conti L."/>
            <person name="Costanzo S."/>
            <person name="Ewan R."/>
            <person name="Fahlgren N."/>
            <person name="Fischbach M.A."/>
            <person name="Fugelstad J."/>
            <person name="Gilroy E.M."/>
            <person name="Gnerre S."/>
            <person name="Green P.J."/>
            <person name="Grenville-Briggs L.J."/>
            <person name="Griffith J."/>
            <person name="Grunwald N.J."/>
            <person name="Horn K."/>
            <person name="Horner N.R."/>
            <person name="Hu C.H."/>
            <person name="Huitema E."/>
            <person name="Jeong D.H."/>
            <person name="Jones A.M."/>
            <person name="Jones J.D."/>
            <person name="Jones R.W."/>
            <person name="Karlsson E.K."/>
            <person name="Kunjeti S.G."/>
            <person name="Lamour K."/>
            <person name="Liu Z."/>
            <person name="Ma L."/>
            <person name="Maclean D."/>
            <person name="Chibucos M.C."/>
            <person name="McDonald H."/>
            <person name="McWalters J."/>
            <person name="Meijer H.J."/>
            <person name="Morgan W."/>
            <person name="Morris P.F."/>
            <person name="Munro C.A."/>
            <person name="O'Neill K."/>
            <person name="Ospina-Giraldo M."/>
            <person name="Pinzon A."/>
            <person name="Pritchard L."/>
            <person name="Ramsahoye B."/>
            <person name="Ren Q."/>
            <person name="Restrepo S."/>
            <person name="Roy S."/>
            <person name="Sadanandom A."/>
            <person name="Savidor A."/>
            <person name="Schornack S."/>
            <person name="Schwartz D.C."/>
            <person name="Schumann U.D."/>
            <person name="Schwessinger B."/>
            <person name="Seyer L."/>
            <person name="Sharpe T."/>
            <person name="Silvar C."/>
            <person name="Song J."/>
            <person name="Studholme D.J."/>
            <person name="Sykes S."/>
            <person name="Thines M."/>
            <person name="van de Vondervoort P.J."/>
            <person name="Phuntumart V."/>
            <person name="Wawra S."/>
            <person name="Weide R."/>
            <person name="Win J."/>
            <person name="Young C."/>
            <person name="Zhou S."/>
            <person name="Fry W."/>
            <person name="Meyers B.C."/>
            <person name="van West P."/>
            <person name="Ristaino J."/>
            <person name="Govers F."/>
            <person name="Birch P.R."/>
            <person name="Whisson S.C."/>
            <person name="Judelson H.S."/>
            <person name="Nusbaum C."/>
        </authorList>
    </citation>
    <scope>NUCLEOTIDE SEQUENCE [LARGE SCALE GENOMIC DNA]</scope>
    <source>
        <strain evidence="3">T30-4</strain>
    </source>
</reference>
<evidence type="ECO:0000313" key="2">
    <source>
        <dbReference type="EMBL" id="EEY66469.1"/>
    </source>
</evidence>
<gene>
    <name evidence="2" type="ORF">PITG_23341</name>
</gene>
<dbReference type="InParanoid" id="D0NUZ7"/>
<proteinExistence type="predicted"/>
<dbReference type="GeneID" id="9466571"/>
<dbReference type="Proteomes" id="UP000006643">
    <property type="component" value="Unassembled WGS sequence"/>
</dbReference>
<feature type="compositionally biased region" description="Polar residues" evidence="1">
    <location>
        <begin position="50"/>
        <end position="63"/>
    </location>
</feature>
<dbReference type="RefSeq" id="XP_002896988.1">
    <property type="nucleotide sequence ID" value="XM_002896942.1"/>
</dbReference>
<feature type="compositionally biased region" description="Polar residues" evidence="1">
    <location>
        <begin position="1"/>
        <end position="11"/>
    </location>
</feature>
<dbReference type="AlphaFoldDB" id="D0NUZ7"/>
<dbReference type="KEGG" id="pif:PITG_23341"/>
<dbReference type="PANTHER" id="PTHR34415">
    <property type="entry name" value="INTEGRASE CATALYTIC DOMAIN-CONTAINING PROTEIN"/>
    <property type="match status" value="1"/>
</dbReference>
<dbReference type="HOGENOM" id="CLU_061687_0_0_1"/>
<dbReference type="OMA" id="CHYYLPL"/>
<dbReference type="VEuPathDB" id="FungiDB:PITG_23341"/>
<evidence type="ECO:0000313" key="3">
    <source>
        <dbReference type="Proteomes" id="UP000006643"/>
    </source>
</evidence>
<feature type="region of interest" description="Disordered" evidence="1">
    <location>
        <begin position="1"/>
        <end position="136"/>
    </location>
</feature>
<dbReference type="OrthoDB" id="127652at2759"/>
<organism evidence="2 3">
    <name type="scientific">Phytophthora infestans (strain T30-4)</name>
    <name type="common">Potato late blight agent</name>
    <dbReference type="NCBI Taxonomy" id="403677"/>
    <lineage>
        <taxon>Eukaryota</taxon>
        <taxon>Sar</taxon>
        <taxon>Stramenopiles</taxon>
        <taxon>Oomycota</taxon>
        <taxon>Peronosporomycetes</taxon>
        <taxon>Peronosporales</taxon>
        <taxon>Peronosporaceae</taxon>
        <taxon>Phytophthora</taxon>
    </lineage>
</organism>
<dbReference type="EMBL" id="DS028167">
    <property type="protein sequence ID" value="EEY66469.1"/>
    <property type="molecule type" value="Genomic_DNA"/>
</dbReference>
<dbReference type="STRING" id="403677.D0NUZ7"/>
<accession>D0NUZ7</accession>